<reference evidence="2" key="1">
    <citation type="journal article" date="2021" name="Proc. Natl. Acad. Sci. U.S.A.">
        <title>A Catalog of Tens of Thousands of Viruses from Human Metagenomes Reveals Hidden Associations with Chronic Diseases.</title>
        <authorList>
            <person name="Tisza M.J."/>
            <person name="Buck C.B."/>
        </authorList>
    </citation>
    <scope>NUCLEOTIDE SEQUENCE</scope>
    <source>
        <strain evidence="2">Ct1AP5</strain>
    </source>
</reference>
<name>A0A8S5UDW9_9CAUD</name>
<evidence type="ECO:0000256" key="1">
    <source>
        <dbReference type="SAM" id="MobiDB-lite"/>
    </source>
</evidence>
<accession>A0A8S5UDW9</accession>
<dbReference type="EMBL" id="BK016070">
    <property type="protein sequence ID" value="DAF92685.1"/>
    <property type="molecule type" value="Genomic_DNA"/>
</dbReference>
<feature type="compositionally biased region" description="Basic and acidic residues" evidence="1">
    <location>
        <begin position="23"/>
        <end position="32"/>
    </location>
</feature>
<organism evidence="2">
    <name type="scientific">Myoviridae sp. ct1AP5</name>
    <dbReference type="NCBI Taxonomy" id="2825017"/>
    <lineage>
        <taxon>Viruses</taxon>
        <taxon>Duplodnaviria</taxon>
        <taxon>Heunggongvirae</taxon>
        <taxon>Uroviricota</taxon>
        <taxon>Caudoviricetes</taxon>
    </lineage>
</organism>
<sequence length="32" mass="3487">MNGIRHNPPLSVVKNSLKGTARGRTDPPRGIF</sequence>
<evidence type="ECO:0000313" key="2">
    <source>
        <dbReference type="EMBL" id="DAF92685.1"/>
    </source>
</evidence>
<proteinExistence type="predicted"/>
<protein>
    <submittedName>
        <fullName evidence="2">Uncharacterized protein</fullName>
    </submittedName>
</protein>
<feature type="region of interest" description="Disordered" evidence="1">
    <location>
        <begin position="1"/>
        <end position="32"/>
    </location>
</feature>